<protein>
    <recommendedName>
        <fullName evidence="4">Helix-turn-helix domain-containing protein</fullName>
    </recommendedName>
</protein>
<dbReference type="Pfam" id="PF13730">
    <property type="entry name" value="HTH_36"/>
    <property type="match status" value="1"/>
</dbReference>
<gene>
    <name evidence="2" type="ORF">FHR36_002370</name>
</gene>
<evidence type="ECO:0000256" key="1">
    <source>
        <dbReference type="SAM" id="MobiDB-lite"/>
    </source>
</evidence>
<dbReference type="Proteomes" id="UP001206483">
    <property type="component" value="Unassembled WGS sequence"/>
</dbReference>
<evidence type="ECO:0000313" key="3">
    <source>
        <dbReference type="Proteomes" id="UP001206483"/>
    </source>
</evidence>
<comment type="caution">
    <text evidence="2">The sequence shown here is derived from an EMBL/GenBank/DDBJ whole genome shotgun (WGS) entry which is preliminary data.</text>
</comment>
<reference evidence="2 3" key="1">
    <citation type="submission" date="2022-06" db="EMBL/GenBank/DDBJ databases">
        <title>Sequencing the genomes of 1000 actinobacteria strains.</title>
        <authorList>
            <person name="Klenk H.-P."/>
        </authorList>
    </citation>
    <scope>NUCLEOTIDE SEQUENCE [LARGE SCALE GENOMIC DNA]</scope>
    <source>
        <strain evidence="2 3">DSM 41656</strain>
    </source>
</reference>
<organism evidence="2 3">
    <name type="scientific">Kitasatospora paracochleata</name>
    <dbReference type="NCBI Taxonomy" id="58354"/>
    <lineage>
        <taxon>Bacteria</taxon>
        <taxon>Bacillati</taxon>
        <taxon>Actinomycetota</taxon>
        <taxon>Actinomycetes</taxon>
        <taxon>Kitasatosporales</taxon>
        <taxon>Streptomycetaceae</taxon>
        <taxon>Kitasatospora</taxon>
    </lineage>
</organism>
<accession>A0ABT1IVT4</accession>
<dbReference type="SUPFAM" id="SSF46785">
    <property type="entry name" value="Winged helix' DNA-binding domain"/>
    <property type="match status" value="1"/>
</dbReference>
<dbReference type="RefSeq" id="WP_253796238.1">
    <property type="nucleotide sequence ID" value="NZ_BAAAUB010000042.1"/>
</dbReference>
<sequence>MPREHTRGGTPPQRVLEQFTQRIRGRCRVSFEALLWAANDAPVRDVNEFAVLVTMAERADPDGCNSFPARSTIADRTHIDPRTVLRTLQRLEERGLIAKGDQKAAEYLRADRRPVVYDLLIPFGWFPNVERINKGRAENGRPPLTAQSRPPIVEAPAKARRSDLGVQRPRPRASERGVSESPRETGDPHGVSLSPERGVSQSDTGCLRDTRTSPLNQSLDPAPVAPSARSALDARRAGPGSNAREAGGFAASGKTRPRLTKEQRAAVESVFALLPVDLRDAPALAKRPRNVQEAVLEALGLGEPCERTAEQLVEFRVMPRWNLYWASLLYGRNMARPVGPLVAMLKRSPLCNDPRCDEHVEVDTGQPCRSCAGKREDSREERGAALTAVQVAPKSAIPAEEQRQLVPEQRVDSAQRVPVGAVPAVGNGAKPNEEYLRQRAAARAGRV</sequence>
<keyword evidence="3" id="KW-1185">Reference proteome</keyword>
<evidence type="ECO:0008006" key="4">
    <source>
        <dbReference type="Google" id="ProtNLM"/>
    </source>
</evidence>
<dbReference type="EMBL" id="JAMZDX010000002">
    <property type="protein sequence ID" value="MCP2309246.1"/>
    <property type="molecule type" value="Genomic_DNA"/>
</dbReference>
<evidence type="ECO:0000313" key="2">
    <source>
        <dbReference type="EMBL" id="MCP2309246.1"/>
    </source>
</evidence>
<dbReference type="InterPro" id="IPR036390">
    <property type="entry name" value="WH_DNA-bd_sf"/>
</dbReference>
<feature type="compositionally biased region" description="Basic and acidic residues" evidence="1">
    <location>
        <begin position="172"/>
        <end position="187"/>
    </location>
</feature>
<dbReference type="InterPro" id="IPR036388">
    <property type="entry name" value="WH-like_DNA-bd_sf"/>
</dbReference>
<dbReference type="Gene3D" id="1.10.10.10">
    <property type="entry name" value="Winged helix-like DNA-binding domain superfamily/Winged helix DNA-binding domain"/>
    <property type="match status" value="1"/>
</dbReference>
<feature type="region of interest" description="Disordered" evidence="1">
    <location>
        <begin position="422"/>
        <end position="447"/>
    </location>
</feature>
<proteinExistence type="predicted"/>
<feature type="region of interest" description="Disordered" evidence="1">
    <location>
        <begin position="134"/>
        <end position="261"/>
    </location>
</feature>
<name>A0ABT1IVT4_9ACTN</name>